<dbReference type="Gene3D" id="2.80.10.50">
    <property type="match status" value="2"/>
</dbReference>
<dbReference type="CDD" id="cd00161">
    <property type="entry name" value="beta-trefoil_Ricin-like"/>
    <property type="match status" value="1"/>
</dbReference>
<dbReference type="EMBL" id="SWBQ01000002">
    <property type="protein sequence ID" value="TKC06918.1"/>
    <property type="molecule type" value="Genomic_DNA"/>
</dbReference>
<dbReference type="Pfam" id="PF14200">
    <property type="entry name" value="RicinB_lectin_2"/>
    <property type="match status" value="1"/>
</dbReference>
<keyword evidence="3" id="KW-1185">Reference proteome</keyword>
<dbReference type="SUPFAM" id="SSF50370">
    <property type="entry name" value="Ricin B-like lectins"/>
    <property type="match status" value="1"/>
</dbReference>
<dbReference type="InterPro" id="IPR035423">
    <property type="entry name" value="M60-like_N"/>
</dbReference>
<organism evidence="2 3">
    <name type="scientific">Pedobacter frigoris</name>
    <dbReference type="NCBI Taxonomy" id="2571272"/>
    <lineage>
        <taxon>Bacteria</taxon>
        <taxon>Pseudomonadati</taxon>
        <taxon>Bacteroidota</taxon>
        <taxon>Sphingobacteriia</taxon>
        <taxon>Sphingobacteriales</taxon>
        <taxon>Sphingobacteriaceae</taxon>
        <taxon>Pedobacter</taxon>
    </lineage>
</organism>
<proteinExistence type="predicted"/>
<dbReference type="OrthoDB" id="197688at2"/>
<evidence type="ECO:0000313" key="2">
    <source>
        <dbReference type="EMBL" id="TKC06918.1"/>
    </source>
</evidence>
<reference evidence="2 3" key="1">
    <citation type="submission" date="2019-04" db="EMBL/GenBank/DDBJ databases">
        <title>Pedobacter sp. RP-3-15 sp. nov., isolated from Arctic soil.</title>
        <authorList>
            <person name="Dahal R.H."/>
            <person name="Kim D.-U."/>
        </authorList>
    </citation>
    <scope>NUCLEOTIDE SEQUENCE [LARGE SCALE GENOMIC DNA]</scope>
    <source>
        <strain evidence="2 3">RP-3-15</strain>
    </source>
</reference>
<name>A0A4V5P259_9SPHI</name>
<dbReference type="PROSITE" id="PS51723">
    <property type="entry name" value="PEPTIDASE_M60"/>
    <property type="match status" value="1"/>
</dbReference>
<gene>
    <name evidence="2" type="ORF">FA047_06515</name>
</gene>
<dbReference type="Pfam" id="PF13402">
    <property type="entry name" value="Peptidase_M60"/>
    <property type="match status" value="1"/>
</dbReference>
<dbReference type="InterPro" id="IPR000772">
    <property type="entry name" value="Ricin_B_lectin"/>
</dbReference>
<dbReference type="PROSITE" id="PS51257">
    <property type="entry name" value="PROKAR_LIPOPROTEIN"/>
    <property type="match status" value="1"/>
</dbReference>
<dbReference type="Gene3D" id="1.10.390.30">
    <property type="entry name" value="Peptidase M60, enhancin-like domain 3"/>
    <property type="match status" value="1"/>
</dbReference>
<dbReference type="InterPro" id="IPR051244">
    <property type="entry name" value="TCAF"/>
</dbReference>
<dbReference type="InterPro" id="IPR031161">
    <property type="entry name" value="Peptidase_M60_dom"/>
</dbReference>
<dbReference type="Gene3D" id="2.60.120.1250">
    <property type="entry name" value="Peptidase M60, enhancin-like domain 1"/>
    <property type="match status" value="1"/>
</dbReference>
<dbReference type="InterPro" id="IPR042279">
    <property type="entry name" value="Pep_M60_3"/>
</dbReference>
<dbReference type="PANTHER" id="PTHR15730">
    <property type="entry name" value="EXPERIMENTAL AUTOIMMUNE PROSTATITIS ANTIGEN 2-RELATED"/>
    <property type="match status" value="1"/>
</dbReference>
<dbReference type="RefSeq" id="WP_136835192.1">
    <property type="nucleotide sequence ID" value="NZ_SWBQ01000002.1"/>
</dbReference>
<accession>A0A4V5P259</accession>
<dbReference type="Pfam" id="PF17291">
    <property type="entry name" value="M60-like_N"/>
    <property type="match status" value="1"/>
</dbReference>
<evidence type="ECO:0000259" key="1">
    <source>
        <dbReference type="PROSITE" id="PS51723"/>
    </source>
</evidence>
<dbReference type="PROSITE" id="PS50231">
    <property type="entry name" value="RICIN_B_LECTIN"/>
    <property type="match status" value="1"/>
</dbReference>
<dbReference type="Proteomes" id="UP000307244">
    <property type="component" value="Unassembled WGS sequence"/>
</dbReference>
<comment type="caution">
    <text evidence="2">The sequence shown here is derived from an EMBL/GenBank/DDBJ whole genome shotgun (WGS) entry which is preliminary data.</text>
</comment>
<dbReference type="PANTHER" id="PTHR15730:SF5">
    <property type="entry name" value="SI:CH211-210B2.2-RELATED"/>
    <property type="match status" value="1"/>
</dbReference>
<dbReference type="SMART" id="SM01276">
    <property type="entry name" value="M60-like"/>
    <property type="match status" value="1"/>
</dbReference>
<evidence type="ECO:0000313" key="3">
    <source>
        <dbReference type="Proteomes" id="UP000307244"/>
    </source>
</evidence>
<dbReference type="Gene3D" id="3.40.390.80">
    <property type="entry name" value="Peptidase M60, enhancin-like domain 2"/>
    <property type="match status" value="1"/>
</dbReference>
<feature type="domain" description="Peptidase M60" evidence="1">
    <location>
        <begin position="82"/>
        <end position="387"/>
    </location>
</feature>
<dbReference type="AlphaFoldDB" id="A0A4V5P259"/>
<protein>
    <submittedName>
        <fullName evidence="2">Wall-associated protein</fullName>
    </submittedName>
</protein>
<dbReference type="SMART" id="SM00458">
    <property type="entry name" value="RICIN"/>
    <property type="match status" value="1"/>
</dbReference>
<sequence length="625" mass="69136">MIKNHFTLFRLTIASCMVLAMGCKRNNLEQAESKSYKAEALAHSVEGNPAYASTLGTNVQEFNELPNIQAEFNRLKVRVPWTDYEATGIYVAPNTTFTLTVQQLTGTRLPTLLVGTKLRASDPGNPTEVQLTAGSNSISSGQYGGLLWVRYNTTQTPNGKVRITFNSGHQRAAVFFKNVTTQAVWTNQLSTYTAPDVLLVGNRVIQIISRSTAQTYQAQNNNFVISTADNIWDWETQISGLDGSAPQHQLPVHNRMLMVQTLFQAHWYGVAVNHATAYYPGATSEVFTPLIAQTQGWGVWHEFGHQMQQPSWYWGELTEVAVNIYSLKAERELGISPSRLKRDNIWPQVLTYLASTAPAKNFNSTTDKGNWAFTMLAMFHQLYLAYGDDFYIKLHKKTRVDNPSNTTEFQKMRYFMLSSCQVTGRNLTNFFRNWAFKTATVNGSAVSLESVYTEIANLGLPQPSVEPSTLTEDNVLPIQNGGIYKIATAINNTSLIDCNSSAPVNATPITLWTDNGGGNNQKWLARSAGSGYFIFKSLADTTKVMEVKNGTSTAGTVIQMYTANGTNAQKWKPTTTDNINYTLSPGNAPTLVLDVNNSSTANGTILKIWTSNGGTAQKFKFVKLN</sequence>
<dbReference type="InterPro" id="IPR035992">
    <property type="entry name" value="Ricin_B-like_lectins"/>
</dbReference>